<gene>
    <name evidence="2" type="ORF">RG47T_4009</name>
</gene>
<evidence type="ECO:0000313" key="3">
    <source>
        <dbReference type="Proteomes" id="UP000186720"/>
    </source>
</evidence>
<dbReference type="OrthoDB" id="2942327at2"/>
<keyword evidence="1" id="KW-1133">Transmembrane helix</keyword>
<feature type="transmembrane region" description="Helical" evidence="1">
    <location>
        <begin position="42"/>
        <end position="62"/>
    </location>
</feature>
<sequence>MTYHRCLRPKYSTYLQPASLDYKAWTRDVYEFKKDENKLKAAIQYSFALATGAVCTLAVLGCKKF</sequence>
<dbReference type="RefSeq" id="WP_074491107.1">
    <property type="nucleotide sequence ID" value="NZ_FPAM01000011.1"/>
</dbReference>
<dbReference type="AlphaFoldDB" id="A0A1Q6A3F9"/>
<keyword evidence="3" id="KW-1185">Reference proteome</keyword>
<keyword evidence="1" id="KW-0472">Membrane</keyword>
<reference evidence="2 3" key="1">
    <citation type="submission" date="2016-11" db="EMBL/GenBank/DDBJ databases">
        <title>Whole Genome Sequencing of Mucilaginibacter polytrichastri RG4-7(T) isolated from the moss sample.</title>
        <authorList>
            <person name="Li Y."/>
        </authorList>
    </citation>
    <scope>NUCLEOTIDE SEQUENCE [LARGE SCALE GENOMIC DNA]</scope>
    <source>
        <strain evidence="2 3">RG4-7</strain>
    </source>
</reference>
<proteinExistence type="predicted"/>
<dbReference type="EMBL" id="MPPL01000001">
    <property type="protein sequence ID" value="OKS88540.1"/>
    <property type="molecule type" value="Genomic_DNA"/>
</dbReference>
<evidence type="ECO:0000256" key="1">
    <source>
        <dbReference type="SAM" id="Phobius"/>
    </source>
</evidence>
<name>A0A1Q6A3F9_9SPHI</name>
<protein>
    <submittedName>
        <fullName evidence="2">Uncharacterized protein</fullName>
    </submittedName>
</protein>
<dbReference type="Proteomes" id="UP000186720">
    <property type="component" value="Unassembled WGS sequence"/>
</dbReference>
<comment type="caution">
    <text evidence="2">The sequence shown here is derived from an EMBL/GenBank/DDBJ whole genome shotgun (WGS) entry which is preliminary data.</text>
</comment>
<accession>A0A1Q6A3F9</accession>
<dbReference type="STRING" id="1302689.RG47T_4009"/>
<organism evidence="2 3">
    <name type="scientific">Mucilaginibacter polytrichastri</name>
    <dbReference type="NCBI Taxonomy" id="1302689"/>
    <lineage>
        <taxon>Bacteria</taxon>
        <taxon>Pseudomonadati</taxon>
        <taxon>Bacteroidota</taxon>
        <taxon>Sphingobacteriia</taxon>
        <taxon>Sphingobacteriales</taxon>
        <taxon>Sphingobacteriaceae</taxon>
        <taxon>Mucilaginibacter</taxon>
    </lineage>
</organism>
<keyword evidence="1" id="KW-0812">Transmembrane</keyword>
<evidence type="ECO:0000313" key="2">
    <source>
        <dbReference type="EMBL" id="OKS88540.1"/>
    </source>
</evidence>